<comment type="catalytic activity">
    <reaction evidence="1">
        <text>Hydrolysis of terminal non-reducing beta-D-galactose residues in beta-D-galactosides.</text>
        <dbReference type="EC" id="3.2.1.23"/>
    </reaction>
</comment>
<feature type="domain" description="SUEL-type lectin" evidence="7">
    <location>
        <begin position="7"/>
        <end position="89"/>
    </location>
</feature>
<organism evidence="8 9">
    <name type="scientific">Heracleum sosnowskyi</name>
    <dbReference type="NCBI Taxonomy" id="360622"/>
    <lineage>
        <taxon>Eukaryota</taxon>
        <taxon>Viridiplantae</taxon>
        <taxon>Streptophyta</taxon>
        <taxon>Embryophyta</taxon>
        <taxon>Tracheophyta</taxon>
        <taxon>Spermatophyta</taxon>
        <taxon>Magnoliopsida</taxon>
        <taxon>eudicotyledons</taxon>
        <taxon>Gunneridae</taxon>
        <taxon>Pentapetalae</taxon>
        <taxon>asterids</taxon>
        <taxon>campanulids</taxon>
        <taxon>Apiales</taxon>
        <taxon>Apiaceae</taxon>
        <taxon>Apioideae</taxon>
        <taxon>apioid superclade</taxon>
        <taxon>Tordylieae</taxon>
        <taxon>Tordyliinae</taxon>
        <taxon>Heracleum</taxon>
    </lineage>
</organism>
<evidence type="ECO:0000256" key="4">
    <source>
        <dbReference type="ARBA" id="ARBA00022729"/>
    </source>
</evidence>
<dbReference type="FunFam" id="2.60.120.740:FF:000002">
    <property type="entry name" value="Beta-galactosidase"/>
    <property type="match status" value="1"/>
</dbReference>
<reference evidence="8" key="1">
    <citation type="submission" date="2023-02" db="EMBL/GenBank/DDBJ databases">
        <title>Genome of toxic invasive species Heracleum sosnowskyi carries increased number of genes despite the absence of recent whole-genome duplications.</title>
        <authorList>
            <person name="Schelkunov M."/>
            <person name="Shtratnikova V."/>
            <person name="Makarenko M."/>
            <person name="Klepikova A."/>
            <person name="Omelchenko D."/>
            <person name="Novikova G."/>
            <person name="Obukhova E."/>
            <person name="Bogdanov V."/>
            <person name="Penin A."/>
            <person name="Logacheva M."/>
        </authorList>
    </citation>
    <scope>NUCLEOTIDE SEQUENCE</scope>
    <source>
        <strain evidence="8">Hsosn_3</strain>
        <tissue evidence="8">Leaf</tissue>
    </source>
</reference>
<dbReference type="InterPro" id="IPR043159">
    <property type="entry name" value="Lectin_gal-bd_sf"/>
</dbReference>
<evidence type="ECO:0000313" key="8">
    <source>
        <dbReference type="EMBL" id="KAK1356639.1"/>
    </source>
</evidence>
<dbReference type="Pfam" id="PF02140">
    <property type="entry name" value="SUEL_Lectin"/>
    <property type="match status" value="1"/>
</dbReference>
<proteinExistence type="inferred from homology"/>
<keyword evidence="6" id="KW-0326">Glycosidase</keyword>
<comment type="caution">
    <text evidence="8">The sequence shown here is derived from an EMBL/GenBank/DDBJ whole genome shotgun (WGS) entry which is preliminary data.</text>
</comment>
<accession>A0AAD8GYP4</accession>
<dbReference type="PROSITE" id="PS50228">
    <property type="entry name" value="SUEL_LECTIN"/>
    <property type="match status" value="1"/>
</dbReference>
<gene>
    <name evidence="8" type="ORF">POM88_049895</name>
</gene>
<evidence type="ECO:0000256" key="2">
    <source>
        <dbReference type="ARBA" id="ARBA00009809"/>
    </source>
</evidence>
<dbReference type="GO" id="GO:0004565">
    <property type="term" value="F:beta-galactosidase activity"/>
    <property type="evidence" value="ECO:0007669"/>
    <property type="project" value="UniProtKB-EC"/>
</dbReference>
<evidence type="ECO:0000313" key="9">
    <source>
        <dbReference type="Proteomes" id="UP001237642"/>
    </source>
</evidence>
<dbReference type="GO" id="GO:0030246">
    <property type="term" value="F:carbohydrate binding"/>
    <property type="evidence" value="ECO:0007669"/>
    <property type="project" value="InterPro"/>
</dbReference>
<evidence type="ECO:0000256" key="6">
    <source>
        <dbReference type="ARBA" id="ARBA00023295"/>
    </source>
</evidence>
<reference evidence="8" key="2">
    <citation type="submission" date="2023-05" db="EMBL/GenBank/DDBJ databases">
        <authorList>
            <person name="Schelkunov M.I."/>
        </authorList>
    </citation>
    <scope>NUCLEOTIDE SEQUENCE</scope>
    <source>
        <strain evidence="8">Hsosn_3</strain>
        <tissue evidence="8">Leaf</tissue>
    </source>
</reference>
<dbReference type="EMBL" id="JAUIZM010000011">
    <property type="protein sequence ID" value="KAK1356639.1"/>
    <property type="molecule type" value="Genomic_DNA"/>
</dbReference>
<protein>
    <recommendedName>
        <fullName evidence="3">beta-galactosidase</fullName>
        <ecNumber evidence="3">3.2.1.23</ecNumber>
    </recommendedName>
</protein>
<dbReference type="CDD" id="cd22842">
    <property type="entry name" value="Gal_Rha_Lectin_BGal"/>
    <property type="match status" value="1"/>
</dbReference>
<keyword evidence="5" id="KW-0378">Hydrolase</keyword>
<evidence type="ECO:0000259" key="7">
    <source>
        <dbReference type="PROSITE" id="PS50228"/>
    </source>
</evidence>
<dbReference type="PANTHER" id="PTHR46780">
    <property type="entry name" value="PROTEIN EVA-1"/>
    <property type="match status" value="1"/>
</dbReference>
<sequence>MRQEVDLHLRCEAGESISTIKFASFGTPLGTCGSFRKGACHSPDSHAIIEKMCVGRESCKVTASNSYFQADPCPCPNVLKRLSIEAICSSNTVIRPETTE</sequence>
<dbReference type="AlphaFoldDB" id="A0AAD8GYP4"/>
<dbReference type="EC" id="3.2.1.23" evidence="3"/>
<dbReference type="InterPro" id="IPR000922">
    <property type="entry name" value="Lectin_gal-bd_dom"/>
</dbReference>
<comment type="similarity">
    <text evidence="2">Belongs to the glycosyl hydrolase 35 family.</text>
</comment>
<evidence type="ECO:0000256" key="1">
    <source>
        <dbReference type="ARBA" id="ARBA00001412"/>
    </source>
</evidence>
<keyword evidence="9" id="KW-1185">Reference proteome</keyword>
<dbReference type="Gene3D" id="2.60.120.740">
    <property type="match status" value="1"/>
</dbReference>
<dbReference type="Proteomes" id="UP001237642">
    <property type="component" value="Unassembled WGS sequence"/>
</dbReference>
<keyword evidence="4" id="KW-0732">Signal</keyword>
<evidence type="ECO:0000256" key="3">
    <source>
        <dbReference type="ARBA" id="ARBA00012756"/>
    </source>
</evidence>
<evidence type="ECO:0000256" key="5">
    <source>
        <dbReference type="ARBA" id="ARBA00022801"/>
    </source>
</evidence>
<name>A0AAD8GYP4_9APIA</name>